<evidence type="ECO:0000313" key="4">
    <source>
        <dbReference type="EMBL" id="QUW02726.1"/>
    </source>
</evidence>
<dbReference type="SUPFAM" id="SSF50998">
    <property type="entry name" value="Quinoprotein alcohol dehydrogenase-like"/>
    <property type="match status" value="1"/>
</dbReference>
<dbReference type="SMART" id="SM00320">
    <property type="entry name" value="WD40"/>
    <property type="match status" value="8"/>
</dbReference>
<keyword evidence="5" id="KW-1185">Reference proteome</keyword>
<dbReference type="PROSITE" id="PS50294">
    <property type="entry name" value="WD_REPEATS_REGION"/>
    <property type="match status" value="2"/>
</dbReference>
<reference evidence="4 5" key="1">
    <citation type="submission" date="2021-03" db="EMBL/GenBank/DDBJ databases">
        <title>Genomic and phenotypic characterization of Chloracidobacterium isolates provides evidence for multiple species.</title>
        <authorList>
            <person name="Saini M.K."/>
            <person name="Costas A.M.G."/>
            <person name="Tank M."/>
            <person name="Bryant D.A."/>
        </authorList>
    </citation>
    <scope>NUCLEOTIDE SEQUENCE [LARGE SCALE GENOMIC DNA]</scope>
    <source>
        <strain evidence="4 5">BV2-C</strain>
    </source>
</reference>
<keyword evidence="1 3" id="KW-0853">WD repeat</keyword>
<dbReference type="EMBL" id="CP072648">
    <property type="protein sequence ID" value="QUW02726.1"/>
    <property type="molecule type" value="Genomic_DNA"/>
</dbReference>
<name>A0ABX8B6Y9_9BACT</name>
<feature type="repeat" description="WD" evidence="3">
    <location>
        <begin position="277"/>
        <end position="305"/>
    </location>
</feature>
<dbReference type="PROSITE" id="PS50082">
    <property type="entry name" value="WD_REPEATS_2"/>
    <property type="match status" value="3"/>
</dbReference>
<dbReference type="InterPro" id="IPR011047">
    <property type="entry name" value="Quinoprotein_ADH-like_sf"/>
</dbReference>
<dbReference type="InterPro" id="IPR015943">
    <property type="entry name" value="WD40/YVTN_repeat-like_dom_sf"/>
</dbReference>
<evidence type="ECO:0000256" key="1">
    <source>
        <dbReference type="ARBA" id="ARBA00022574"/>
    </source>
</evidence>
<dbReference type="Gene3D" id="2.130.10.10">
    <property type="entry name" value="YVTN repeat-like/Quinoprotein amine dehydrogenase"/>
    <property type="match status" value="2"/>
</dbReference>
<evidence type="ECO:0000256" key="2">
    <source>
        <dbReference type="ARBA" id="ARBA00022737"/>
    </source>
</evidence>
<dbReference type="RefSeq" id="WP_211428617.1">
    <property type="nucleotide sequence ID" value="NZ_CP072648.1"/>
</dbReference>
<dbReference type="PANTHER" id="PTHR19848:SF8">
    <property type="entry name" value="F-BOX AND WD REPEAT DOMAIN CONTAINING 7"/>
    <property type="match status" value="1"/>
</dbReference>
<dbReference type="Proteomes" id="UP000676506">
    <property type="component" value="Chromosome 1"/>
</dbReference>
<evidence type="ECO:0000313" key="5">
    <source>
        <dbReference type="Proteomes" id="UP000676506"/>
    </source>
</evidence>
<feature type="repeat" description="WD" evidence="3">
    <location>
        <begin position="64"/>
        <end position="105"/>
    </location>
</feature>
<evidence type="ECO:0000256" key="3">
    <source>
        <dbReference type="PROSITE-ProRule" id="PRU00221"/>
    </source>
</evidence>
<dbReference type="InterPro" id="IPR001680">
    <property type="entry name" value="WD40_rpt"/>
</dbReference>
<protein>
    <submittedName>
        <fullName evidence="4">WD40 repeat domain-containing protein</fullName>
    </submittedName>
</protein>
<sequence length="358" mass="38259">MPLPSLSDFLKSTMRELATRWQVALDDHVLALHWAPDGDWLAVLSSAGTLVVLDGATDAIRWSRAAHSVGGMALHGAPDGVWLATGGQDGRARIWHAATGELAADLPAGASWVERVVWSPPYPDGKPVMLASAAGKCLRFWTPAGDVVSEHTRHTSTITDMQWHPARRCLVTSSYGLLTVWQPGETTPGEVFAWKGSHLTVRWRPDGKYLVVGDQDATIHVWDTTTGEDLMMSGYATKVRELAWHPRGRFLATGGGSAVTIWDFSGRGPAGSTPVVLEGHAGLVTALAYRPDGKALASGGTDGLLLWRPPEKPGRPTTPVGRYTLPEGVTVLDWHPTGMWLAVGSPQGLVVALSGEPA</sequence>
<keyword evidence="2" id="KW-0677">Repeat</keyword>
<dbReference type="PANTHER" id="PTHR19848">
    <property type="entry name" value="WD40 REPEAT PROTEIN"/>
    <property type="match status" value="1"/>
</dbReference>
<dbReference type="Pfam" id="PF00400">
    <property type="entry name" value="WD40"/>
    <property type="match status" value="6"/>
</dbReference>
<accession>A0ABX8B6Y9</accession>
<feature type="repeat" description="WD" evidence="3">
    <location>
        <begin position="200"/>
        <end position="232"/>
    </location>
</feature>
<organism evidence="4 5">
    <name type="scientific">Chloracidobacterium validum</name>
    <dbReference type="NCBI Taxonomy" id="2821543"/>
    <lineage>
        <taxon>Bacteria</taxon>
        <taxon>Pseudomonadati</taxon>
        <taxon>Acidobacteriota</taxon>
        <taxon>Terriglobia</taxon>
        <taxon>Terriglobales</taxon>
        <taxon>Acidobacteriaceae</taxon>
        <taxon>Chloracidobacterium</taxon>
    </lineage>
</organism>
<gene>
    <name evidence="4" type="ORF">J8C06_10350</name>
</gene>
<proteinExistence type="predicted"/>